<dbReference type="EMBL" id="QASA01000001">
    <property type="protein sequence ID" value="RDC61918.1"/>
    <property type="molecule type" value="Genomic_DNA"/>
</dbReference>
<dbReference type="AlphaFoldDB" id="A0A369QHZ3"/>
<reference evidence="1 2" key="1">
    <citation type="submission" date="2018-04" db="EMBL/GenBank/DDBJ databases">
        <title>Adhaeribacter sp. HMF7616 genome sequencing and assembly.</title>
        <authorList>
            <person name="Kang H."/>
            <person name="Kang J."/>
            <person name="Cha I."/>
            <person name="Kim H."/>
            <person name="Joh K."/>
        </authorList>
    </citation>
    <scope>NUCLEOTIDE SEQUENCE [LARGE SCALE GENOMIC DNA]</scope>
    <source>
        <strain evidence="1 2">HMF7616</strain>
    </source>
</reference>
<organism evidence="1 2">
    <name type="scientific">Adhaeribacter pallidiroseus</name>
    <dbReference type="NCBI Taxonomy" id="2072847"/>
    <lineage>
        <taxon>Bacteria</taxon>
        <taxon>Pseudomonadati</taxon>
        <taxon>Bacteroidota</taxon>
        <taxon>Cytophagia</taxon>
        <taxon>Cytophagales</taxon>
        <taxon>Hymenobacteraceae</taxon>
        <taxon>Adhaeribacter</taxon>
    </lineage>
</organism>
<dbReference type="RefSeq" id="WP_115371433.1">
    <property type="nucleotide sequence ID" value="NZ_QASA01000001.1"/>
</dbReference>
<comment type="caution">
    <text evidence="1">The sequence shown here is derived from an EMBL/GenBank/DDBJ whole genome shotgun (WGS) entry which is preliminary data.</text>
</comment>
<keyword evidence="2" id="KW-1185">Reference proteome</keyword>
<proteinExistence type="predicted"/>
<sequence>MSKEEIKHQIIQTLNFFSEDALYDLFSYLNTFISKSGANTLRISIFNIEKLVMPLPELIDRMAISELKIERISDNECFQEYNSYTYIYEFYKELGFVVTEEKYKELKDIHSRIWDLESDLRRGKEGILTKDEIADRTLLIRDLNRKRVHLKNVIAANYSFPLEIKRNHASE</sequence>
<evidence type="ECO:0000313" key="2">
    <source>
        <dbReference type="Proteomes" id="UP000253919"/>
    </source>
</evidence>
<evidence type="ECO:0000313" key="1">
    <source>
        <dbReference type="EMBL" id="RDC61918.1"/>
    </source>
</evidence>
<dbReference type="Proteomes" id="UP000253919">
    <property type="component" value="Unassembled WGS sequence"/>
</dbReference>
<accession>A0A369QHZ3</accession>
<gene>
    <name evidence="1" type="ORF">AHMF7616_00507</name>
</gene>
<protein>
    <submittedName>
        <fullName evidence="1">Uncharacterized protein</fullName>
    </submittedName>
</protein>
<name>A0A369QHZ3_9BACT</name>